<reference evidence="12" key="1">
    <citation type="submission" date="2022-11" db="EMBL/GenBank/DDBJ databases">
        <authorList>
            <person name="Petersen C."/>
        </authorList>
    </citation>
    <scope>NUCLEOTIDE SEQUENCE</scope>
    <source>
        <strain evidence="12">IBT 30761</strain>
    </source>
</reference>
<comment type="subcellular location">
    <subcellularLocation>
        <location evidence="2">Cytoplasm</location>
    </subcellularLocation>
    <subcellularLocation>
        <location evidence="1">Nucleus</location>
    </subcellularLocation>
</comment>
<dbReference type="PROSITE" id="PS50294">
    <property type="entry name" value="WD_REPEATS_REGION"/>
    <property type="match status" value="4"/>
</dbReference>
<feature type="repeat" description="WD" evidence="11">
    <location>
        <begin position="399"/>
        <end position="429"/>
    </location>
</feature>
<dbReference type="CDD" id="cd00200">
    <property type="entry name" value="WD40"/>
    <property type="match status" value="1"/>
</dbReference>
<comment type="similarity">
    <text evidence="4">Belongs to the WD repeat ELP2 family.</text>
</comment>
<keyword evidence="10" id="KW-0539">Nucleus</keyword>
<evidence type="ECO:0000256" key="10">
    <source>
        <dbReference type="ARBA" id="ARBA00023242"/>
    </source>
</evidence>
<evidence type="ECO:0000256" key="1">
    <source>
        <dbReference type="ARBA" id="ARBA00004123"/>
    </source>
</evidence>
<dbReference type="GO" id="GO:0002098">
    <property type="term" value="P:tRNA wobble uridine modification"/>
    <property type="evidence" value="ECO:0007669"/>
    <property type="project" value="InterPro"/>
</dbReference>
<dbReference type="Proteomes" id="UP001149074">
    <property type="component" value="Unassembled WGS sequence"/>
</dbReference>
<feature type="repeat" description="WD" evidence="11">
    <location>
        <begin position="54"/>
        <end position="90"/>
    </location>
</feature>
<dbReference type="RefSeq" id="XP_056474810.1">
    <property type="nucleotide sequence ID" value="XM_056618651.1"/>
</dbReference>
<feature type="repeat" description="WD" evidence="11">
    <location>
        <begin position="207"/>
        <end position="254"/>
    </location>
</feature>
<keyword evidence="6" id="KW-0963">Cytoplasm</keyword>
<organism evidence="12 13">
    <name type="scientific">Penicillium argentinense</name>
    <dbReference type="NCBI Taxonomy" id="1131581"/>
    <lineage>
        <taxon>Eukaryota</taxon>
        <taxon>Fungi</taxon>
        <taxon>Dikarya</taxon>
        <taxon>Ascomycota</taxon>
        <taxon>Pezizomycotina</taxon>
        <taxon>Eurotiomycetes</taxon>
        <taxon>Eurotiomycetidae</taxon>
        <taxon>Eurotiales</taxon>
        <taxon>Aspergillaceae</taxon>
        <taxon>Penicillium</taxon>
    </lineage>
</organism>
<feature type="repeat" description="WD" evidence="11">
    <location>
        <begin position="105"/>
        <end position="146"/>
    </location>
</feature>
<evidence type="ECO:0000256" key="7">
    <source>
        <dbReference type="ARBA" id="ARBA00022574"/>
    </source>
</evidence>
<evidence type="ECO:0000313" key="13">
    <source>
        <dbReference type="Proteomes" id="UP001149074"/>
    </source>
</evidence>
<comment type="pathway">
    <text evidence="3">tRNA modification; 5-methoxycarbonylmethyl-2-thiouridine-tRNA biosynthesis.</text>
</comment>
<evidence type="ECO:0000256" key="11">
    <source>
        <dbReference type="PROSITE-ProRule" id="PRU00221"/>
    </source>
</evidence>
<dbReference type="InterPro" id="IPR001680">
    <property type="entry name" value="WD40_rpt"/>
</dbReference>
<dbReference type="InterPro" id="IPR015943">
    <property type="entry name" value="WD40/YVTN_repeat-like_dom_sf"/>
</dbReference>
<dbReference type="SUPFAM" id="SSF50978">
    <property type="entry name" value="WD40 repeat-like"/>
    <property type="match status" value="2"/>
</dbReference>
<dbReference type="GO" id="GO:0005737">
    <property type="term" value="C:cytoplasm"/>
    <property type="evidence" value="ECO:0007669"/>
    <property type="project" value="UniProtKB-SubCell"/>
</dbReference>
<evidence type="ECO:0000313" key="12">
    <source>
        <dbReference type="EMBL" id="KAJ5099156.1"/>
    </source>
</evidence>
<dbReference type="AlphaFoldDB" id="A0A9W9FFE3"/>
<evidence type="ECO:0000256" key="8">
    <source>
        <dbReference type="ARBA" id="ARBA00022694"/>
    </source>
</evidence>
<feature type="repeat" description="WD" evidence="11">
    <location>
        <begin position="293"/>
        <end position="327"/>
    </location>
</feature>
<feature type="repeat" description="WD" evidence="11">
    <location>
        <begin position="659"/>
        <end position="693"/>
    </location>
</feature>
<dbReference type="GeneID" id="81357630"/>
<evidence type="ECO:0000256" key="4">
    <source>
        <dbReference type="ARBA" id="ARBA00005881"/>
    </source>
</evidence>
<protein>
    <recommendedName>
        <fullName evidence="5">Elongator complex protein 2</fullName>
    </recommendedName>
</protein>
<dbReference type="InterPro" id="IPR037289">
    <property type="entry name" value="Elp2"/>
</dbReference>
<keyword evidence="13" id="KW-1185">Reference proteome</keyword>
<accession>A0A9W9FFE3</accession>
<keyword evidence="8" id="KW-0819">tRNA processing</keyword>
<dbReference type="FunFam" id="2.130.10.10:FF:000400">
    <property type="entry name" value="Elongator acetyltransferase complex subunit 2"/>
    <property type="match status" value="1"/>
</dbReference>
<dbReference type="PROSITE" id="PS50082">
    <property type="entry name" value="WD_REPEATS_2"/>
    <property type="match status" value="6"/>
</dbReference>
<name>A0A9W9FFE3_9EURO</name>
<dbReference type="InterPro" id="IPR036322">
    <property type="entry name" value="WD40_repeat_dom_sf"/>
</dbReference>
<dbReference type="PANTHER" id="PTHR44111:SF1">
    <property type="entry name" value="ELONGATOR COMPLEX PROTEIN 2"/>
    <property type="match status" value="1"/>
</dbReference>
<keyword evidence="9" id="KW-0677">Repeat</keyword>
<sequence length="804" mass="88249">MASVATNYISVGGNRHPGAADWDVQSGVLAYGADNNVALWEPLESSQRGVYALLVGHTDKVSVVRFYTCPSTGTRFIITGSVDRTIRVWQQDPKDSHNYRHACTLEGHTGSVNAIAVADGTDIIASGAADGTVRIWRINAQDELKSELLGTITMKPRFFPLTLALRSLGNVNGGPLVLAVAGTMTAIQIFVAESSTDKPVFSRRAILTGHEAWVRSLSFTQDKQNDPNDLLLASASQDKYIRLWRLRRGEANIAAPIDEADPLLGGMEPTLSNKAHGFEADGAKYSVTFEALLFGNEDWIYTATWNPVPTKSQLLSVSADNTVTIWEQDPVSGVWMSAERMGEISVQKGSTTATGSAGGFWIGLWSPSGKQVVSLGRTGSWRVWQHDSEADIWEQHFGISGHVRSVNGVQWEPSGGYLLSTSADQTTRLHAKWLRNDRQSWHEFARPQIHGYDLNCVDTLGPLQFVSGAEEKLLRVFNEPKQTAELLEKLTGFKQTAKDELPDTAEIPVLGLSNKAQGDENVIEDEEENAGKTPAPIASLVGDKPPLEDQLSRYTLWPEHEKLYGHGYEISAVAVSHDRRLIATACKATSLDHAVIRLYDTSDWHEIKPPLTAHSLTIYDLSFSDDDKYLLSVGRDRQWAVFARSDEDPTLFYNYTSNPKGHSRMILGAAWAPTTTDRIFATAGRDKSVKIWQKTEDTFTCKTTVPLTSAVSAIAFLPTACQNSFILAAGEDSGALSIYCISIDTLEAQLVVNVDWEIAPSRAITQLSWRPVSATEANTKTRFELAVASEDTSVRIYTVSDILS</sequence>
<dbReference type="Gene3D" id="2.130.10.10">
    <property type="entry name" value="YVTN repeat-like/Quinoprotein amine dehydrogenase"/>
    <property type="match status" value="4"/>
</dbReference>
<evidence type="ECO:0000256" key="5">
    <source>
        <dbReference type="ARBA" id="ARBA00020267"/>
    </source>
</evidence>
<evidence type="ECO:0000256" key="6">
    <source>
        <dbReference type="ARBA" id="ARBA00022490"/>
    </source>
</evidence>
<dbReference type="Pfam" id="PF00400">
    <property type="entry name" value="WD40"/>
    <property type="match status" value="6"/>
</dbReference>
<evidence type="ECO:0000256" key="9">
    <source>
        <dbReference type="ARBA" id="ARBA00022737"/>
    </source>
</evidence>
<dbReference type="SMART" id="SM00320">
    <property type="entry name" value="WD40"/>
    <property type="match status" value="12"/>
</dbReference>
<dbReference type="EMBL" id="JAPQKI010000005">
    <property type="protein sequence ID" value="KAJ5099156.1"/>
    <property type="molecule type" value="Genomic_DNA"/>
</dbReference>
<proteinExistence type="inferred from homology"/>
<gene>
    <name evidence="12" type="ORF">N7532_006157</name>
</gene>
<dbReference type="PANTHER" id="PTHR44111">
    <property type="entry name" value="ELONGATOR COMPLEX PROTEIN 2"/>
    <property type="match status" value="1"/>
</dbReference>
<dbReference type="GO" id="GO:0005634">
    <property type="term" value="C:nucleus"/>
    <property type="evidence" value="ECO:0007669"/>
    <property type="project" value="UniProtKB-SubCell"/>
</dbReference>
<comment type="caution">
    <text evidence="12">The sequence shown here is derived from an EMBL/GenBank/DDBJ whole genome shotgun (WGS) entry which is preliminary data.</text>
</comment>
<dbReference type="PRINTS" id="PR00320">
    <property type="entry name" value="GPROTEINBRPT"/>
</dbReference>
<keyword evidence="7 11" id="KW-0853">WD repeat</keyword>
<evidence type="ECO:0000256" key="2">
    <source>
        <dbReference type="ARBA" id="ARBA00004496"/>
    </source>
</evidence>
<dbReference type="InterPro" id="IPR020472">
    <property type="entry name" value="WD40_PAC1"/>
</dbReference>
<reference evidence="12" key="2">
    <citation type="journal article" date="2023" name="IMA Fungus">
        <title>Comparative genomic study of the Penicillium genus elucidates a diverse pangenome and 15 lateral gene transfer events.</title>
        <authorList>
            <person name="Petersen C."/>
            <person name="Sorensen T."/>
            <person name="Nielsen M.R."/>
            <person name="Sondergaard T.E."/>
            <person name="Sorensen J.L."/>
            <person name="Fitzpatrick D.A."/>
            <person name="Frisvad J.C."/>
            <person name="Nielsen K.L."/>
        </authorList>
    </citation>
    <scope>NUCLEOTIDE SEQUENCE</scope>
    <source>
        <strain evidence="12">IBT 30761</strain>
    </source>
</reference>
<dbReference type="GO" id="GO:0033588">
    <property type="term" value="C:elongator holoenzyme complex"/>
    <property type="evidence" value="ECO:0007669"/>
    <property type="project" value="InterPro"/>
</dbReference>
<dbReference type="OrthoDB" id="27911at2759"/>
<dbReference type="FunFam" id="2.130.10.10:FF:000835">
    <property type="entry name" value="RNA polymerase II Elongator subunit"/>
    <property type="match status" value="1"/>
</dbReference>
<evidence type="ECO:0000256" key="3">
    <source>
        <dbReference type="ARBA" id="ARBA00005043"/>
    </source>
</evidence>